<accession>G2YDW2</accession>
<organism evidence="1 2">
    <name type="scientific">Botryotinia fuckeliana (strain T4)</name>
    <name type="common">Noble rot fungus</name>
    <name type="synonym">Botrytis cinerea</name>
    <dbReference type="NCBI Taxonomy" id="999810"/>
    <lineage>
        <taxon>Eukaryota</taxon>
        <taxon>Fungi</taxon>
        <taxon>Dikarya</taxon>
        <taxon>Ascomycota</taxon>
        <taxon>Pezizomycotina</taxon>
        <taxon>Leotiomycetes</taxon>
        <taxon>Helotiales</taxon>
        <taxon>Sclerotiniaceae</taxon>
        <taxon>Botrytis</taxon>
    </lineage>
</organism>
<dbReference type="HOGENOM" id="CLU_2830922_0_0_1"/>
<dbReference type="AlphaFoldDB" id="G2YDW2"/>
<name>G2YDW2_BOTF4</name>
<dbReference type="EMBL" id="FQ790321">
    <property type="protein sequence ID" value="CCD49960.1"/>
    <property type="molecule type" value="Genomic_DNA"/>
</dbReference>
<gene>
    <name evidence="1" type="ORF">BofuT4_uP096680.1</name>
</gene>
<evidence type="ECO:0000313" key="2">
    <source>
        <dbReference type="Proteomes" id="UP000008177"/>
    </source>
</evidence>
<dbReference type="Proteomes" id="UP000008177">
    <property type="component" value="Unplaced contigs"/>
</dbReference>
<evidence type="ECO:0000313" key="1">
    <source>
        <dbReference type="EMBL" id="CCD49960.1"/>
    </source>
</evidence>
<dbReference type="InParanoid" id="G2YDW2"/>
<protein>
    <submittedName>
        <fullName evidence="1">Uncharacterized protein</fullName>
    </submittedName>
</protein>
<reference evidence="2" key="1">
    <citation type="journal article" date="2011" name="PLoS Genet.">
        <title>Genomic analysis of the necrotrophic fungal pathogens Sclerotinia sclerotiorum and Botrytis cinerea.</title>
        <authorList>
            <person name="Amselem J."/>
            <person name="Cuomo C.A."/>
            <person name="van Kan J.A."/>
            <person name="Viaud M."/>
            <person name="Benito E.P."/>
            <person name="Couloux A."/>
            <person name="Coutinho P.M."/>
            <person name="de Vries R.P."/>
            <person name="Dyer P.S."/>
            <person name="Fillinger S."/>
            <person name="Fournier E."/>
            <person name="Gout L."/>
            <person name="Hahn M."/>
            <person name="Kohn L."/>
            <person name="Lapalu N."/>
            <person name="Plummer K.M."/>
            <person name="Pradier J.M."/>
            <person name="Quevillon E."/>
            <person name="Sharon A."/>
            <person name="Simon A."/>
            <person name="ten Have A."/>
            <person name="Tudzynski B."/>
            <person name="Tudzynski P."/>
            <person name="Wincker P."/>
            <person name="Andrew M."/>
            <person name="Anthouard V."/>
            <person name="Beever R.E."/>
            <person name="Beffa R."/>
            <person name="Benoit I."/>
            <person name="Bouzid O."/>
            <person name="Brault B."/>
            <person name="Chen Z."/>
            <person name="Choquer M."/>
            <person name="Collemare J."/>
            <person name="Cotton P."/>
            <person name="Danchin E.G."/>
            <person name="Da Silva C."/>
            <person name="Gautier A."/>
            <person name="Giraud C."/>
            <person name="Giraud T."/>
            <person name="Gonzalez C."/>
            <person name="Grossetete S."/>
            <person name="Guldener U."/>
            <person name="Henrissat B."/>
            <person name="Howlett B.J."/>
            <person name="Kodira C."/>
            <person name="Kretschmer M."/>
            <person name="Lappartient A."/>
            <person name="Leroch M."/>
            <person name="Levis C."/>
            <person name="Mauceli E."/>
            <person name="Neuveglise C."/>
            <person name="Oeser B."/>
            <person name="Pearson M."/>
            <person name="Poulain J."/>
            <person name="Poussereau N."/>
            <person name="Quesneville H."/>
            <person name="Rascle C."/>
            <person name="Schumacher J."/>
            <person name="Segurens B."/>
            <person name="Sexton A."/>
            <person name="Silva E."/>
            <person name="Sirven C."/>
            <person name="Soanes D.M."/>
            <person name="Talbot N.J."/>
            <person name="Templeton M."/>
            <person name="Yandava C."/>
            <person name="Yarden O."/>
            <person name="Zeng Q."/>
            <person name="Rollins J.A."/>
            <person name="Lebrun M.H."/>
            <person name="Dickman M."/>
        </authorList>
    </citation>
    <scope>NUCLEOTIDE SEQUENCE [LARGE SCALE GENOMIC DNA]</scope>
    <source>
        <strain evidence="2">T4</strain>
    </source>
</reference>
<proteinExistence type="predicted"/>
<sequence>MALINQNQQQCYLVGSILRLVLVRGRLLPVYDYTRPRLFMHVGGPARSLVRSWVVVHNAIWPLNYQ</sequence>